<dbReference type="EMBL" id="JBHUDK010000016">
    <property type="protein sequence ID" value="MFD1600607.1"/>
    <property type="molecule type" value="Genomic_DNA"/>
</dbReference>
<dbReference type="InterPro" id="IPR002491">
    <property type="entry name" value="ABC_transptr_periplasmic_BD"/>
</dbReference>
<feature type="domain" description="Fe/B12 periplasmic-binding" evidence="5">
    <location>
        <begin position="83"/>
        <end position="370"/>
    </location>
</feature>
<dbReference type="Proteomes" id="UP001597085">
    <property type="component" value="Unassembled WGS sequence"/>
</dbReference>
<evidence type="ECO:0000259" key="5">
    <source>
        <dbReference type="PROSITE" id="PS50983"/>
    </source>
</evidence>
<dbReference type="PANTHER" id="PTHR30532:SF1">
    <property type="entry name" value="IRON(3+)-HYDROXAMATE-BINDING PROTEIN FHUD"/>
    <property type="match status" value="1"/>
</dbReference>
<reference evidence="6 7" key="1">
    <citation type="journal article" date="2019" name="Int. J. Syst. Evol. Microbiol.">
        <title>The Global Catalogue of Microorganisms (GCM) 10K type strain sequencing project: providing services to taxonomists for standard genome sequencing and annotation.</title>
        <authorList>
            <consortium name="The Broad Institute Genomics Platform"/>
            <consortium name="The Broad Institute Genome Sequencing Center for Infectious Disease"/>
            <person name="Wu L."/>
            <person name="Ma J."/>
        </authorList>
    </citation>
    <scope>NUCLEOTIDE SEQUENCE [LARGE SCALE GENOMIC DNA]</scope>
    <source>
        <strain evidence="6 7">CGMCC 1.12121</strain>
    </source>
</reference>
<feature type="compositionally biased region" description="Polar residues" evidence="4">
    <location>
        <begin position="34"/>
        <end position="45"/>
    </location>
</feature>
<evidence type="ECO:0000313" key="6">
    <source>
        <dbReference type="EMBL" id="MFD1600607.1"/>
    </source>
</evidence>
<evidence type="ECO:0000256" key="4">
    <source>
        <dbReference type="SAM" id="MobiDB-lite"/>
    </source>
</evidence>
<dbReference type="Gene3D" id="3.40.50.1980">
    <property type="entry name" value="Nitrogenase molybdenum iron protein domain"/>
    <property type="match status" value="2"/>
</dbReference>
<accession>A0ABD6CU61</accession>
<dbReference type="Pfam" id="PF01497">
    <property type="entry name" value="Peripla_BP_2"/>
    <property type="match status" value="1"/>
</dbReference>
<keyword evidence="7" id="KW-1185">Reference proteome</keyword>
<organism evidence="6 7">
    <name type="scientific">Halobellus rarus</name>
    <dbReference type="NCBI Taxonomy" id="1126237"/>
    <lineage>
        <taxon>Archaea</taxon>
        <taxon>Methanobacteriati</taxon>
        <taxon>Methanobacteriota</taxon>
        <taxon>Stenosarchaea group</taxon>
        <taxon>Halobacteria</taxon>
        <taxon>Halobacteriales</taxon>
        <taxon>Haloferacaceae</taxon>
        <taxon>Halobellus</taxon>
    </lineage>
</organism>
<comment type="caution">
    <text evidence="6">The sequence shown here is derived from an EMBL/GenBank/DDBJ whole genome shotgun (WGS) entry which is preliminary data.</text>
</comment>
<evidence type="ECO:0000256" key="2">
    <source>
        <dbReference type="ARBA" id="ARBA00022448"/>
    </source>
</evidence>
<gene>
    <name evidence="6" type="ORF">ACFSBX_16835</name>
</gene>
<evidence type="ECO:0000256" key="1">
    <source>
        <dbReference type="ARBA" id="ARBA00004196"/>
    </source>
</evidence>
<evidence type="ECO:0000313" key="7">
    <source>
        <dbReference type="Proteomes" id="UP001597085"/>
    </source>
</evidence>
<dbReference type="PANTHER" id="PTHR30532">
    <property type="entry name" value="IRON III DICITRATE-BINDING PERIPLASMIC PROTEIN"/>
    <property type="match status" value="1"/>
</dbReference>
<dbReference type="SUPFAM" id="SSF53807">
    <property type="entry name" value="Helical backbone' metal receptor"/>
    <property type="match status" value="1"/>
</dbReference>
<proteinExistence type="predicted"/>
<keyword evidence="2" id="KW-0813">Transport</keyword>
<dbReference type="InterPro" id="IPR051313">
    <property type="entry name" value="Bact_iron-sidero_bind"/>
</dbReference>
<dbReference type="RefSeq" id="WP_390278565.1">
    <property type="nucleotide sequence ID" value="NZ_JBHUDK010000016.1"/>
</dbReference>
<comment type="subcellular location">
    <subcellularLocation>
        <location evidence="1">Cell envelope</location>
    </subcellularLocation>
</comment>
<feature type="compositionally biased region" description="Low complexity" evidence="4">
    <location>
        <begin position="46"/>
        <end position="58"/>
    </location>
</feature>
<sequence>MSNNNATRYEVPTRRDYLKYGGAVIGGGLLAGCSGQSDPGSTPSQTNTDDTPTATETATTEDESYSVTMAPAGTVEFEEPPESVFTVLLHHADMTLALGHSDSLNGMYNPQGFEESYNVLLERLDGVSIDWSGLADTWNPDKEVLYELDSDLHLEDPALMTTMEAWDTEDIEEVRTNVAPWFGNSLSRNHTEPPEDWADKYEYYTLWNIFEKVAAVFQEQTRYNALAEVHSDLVSTIESNLPPANDRPRTARFLLRGGIWVYQLNGPGTTKAHTRVFGAEDALDASSNTQIDMEALAEAAPDVILVDGGLNSDWESTRQQLYEDEVGQSIPAIENDRVYPIGVRYGGPIMNLFQLEMIAKQLYPEQFGEWPTYEGGPYPDFTEDEQLFDHQRVADIINGDL</sequence>
<dbReference type="AlphaFoldDB" id="A0ABD6CU61"/>
<keyword evidence="3" id="KW-0732">Signal</keyword>
<evidence type="ECO:0000256" key="3">
    <source>
        <dbReference type="ARBA" id="ARBA00022729"/>
    </source>
</evidence>
<feature type="region of interest" description="Disordered" evidence="4">
    <location>
        <begin position="34"/>
        <end position="64"/>
    </location>
</feature>
<name>A0ABD6CU61_9EURY</name>
<protein>
    <submittedName>
        <fullName evidence="6">ABC transporter substrate-binding protein</fullName>
    </submittedName>
</protein>
<dbReference type="PROSITE" id="PS50983">
    <property type="entry name" value="FE_B12_PBP"/>
    <property type="match status" value="1"/>
</dbReference>